<dbReference type="EMBL" id="CM046113">
    <property type="protein sequence ID" value="KAI8420961.1"/>
    <property type="molecule type" value="Genomic_DNA"/>
</dbReference>
<keyword evidence="2" id="KW-1185">Reference proteome</keyword>
<comment type="caution">
    <text evidence="1">The sequence shown here is derived from an EMBL/GenBank/DDBJ whole genome shotgun (WGS) entry which is preliminary data.</text>
</comment>
<proteinExistence type="predicted"/>
<organism evidence="1 2">
    <name type="scientific">Choristoneura fumiferana</name>
    <name type="common">Spruce budworm moth</name>
    <name type="synonym">Archips fumiferana</name>
    <dbReference type="NCBI Taxonomy" id="7141"/>
    <lineage>
        <taxon>Eukaryota</taxon>
        <taxon>Metazoa</taxon>
        <taxon>Ecdysozoa</taxon>
        <taxon>Arthropoda</taxon>
        <taxon>Hexapoda</taxon>
        <taxon>Insecta</taxon>
        <taxon>Pterygota</taxon>
        <taxon>Neoptera</taxon>
        <taxon>Endopterygota</taxon>
        <taxon>Lepidoptera</taxon>
        <taxon>Glossata</taxon>
        <taxon>Ditrysia</taxon>
        <taxon>Tortricoidea</taxon>
        <taxon>Tortricidae</taxon>
        <taxon>Tortricinae</taxon>
        <taxon>Choristoneura</taxon>
    </lineage>
</organism>
<name>A0ACC0JA50_CHOFU</name>
<accession>A0ACC0JA50</accession>
<reference evidence="1 2" key="1">
    <citation type="journal article" date="2022" name="Genome Biol. Evol.">
        <title>The Spruce Budworm Genome: Reconstructing the Evolutionary History of Antifreeze Proteins.</title>
        <authorList>
            <person name="Beliveau C."/>
            <person name="Gagne P."/>
            <person name="Picq S."/>
            <person name="Vernygora O."/>
            <person name="Keeling C.I."/>
            <person name="Pinkney K."/>
            <person name="Doucet D."/>
            <person name="Wen F."/>
            <person name="Johnston J.S."/>
            <person name="Maaroufi H."/>
            <person name="Boyle B."/>
            <person name="Laroche J."/>
            <person name="Dewar K."/>
            <person name="Juretic N."/>
            <person name="Blackburn G."/>
            <person name="Nisole A."/>
            <person name="Brunet B."/>
            <person name="Brandao M."/>
            <person name="Lumley L."/>
            <person name="Duan J."/>
            <person name="Quan G."/>
            <person name="Lucarotti C.J."/>
            <person name="Roe A.D."/>
            <person name="Sperling F.A.H."/>
            <person name="Levesque R.C."/>
            <person name="Cusson M."/>
        </authorList>
    </citation>
    <scope>NUCLEOTIDE SEQUENCE [LARGE SCALE GENOMIC DNA]</scope>
    <source>
        <strain evidence="1">Glfc:IPQL:Cfum</strain>
    </source>
</reference>
<gene>
    <name evidence="1" type="ORF">MSG28_008110</name>
</gene>
<dbReference type="Proteomes" id="UP001064048">
    <property type="component" value="Chromosome 13"/>
</dbReference>
<protein>
    <submittedName>
        <fullName evidence="1">Uncharacterized protein</fullName>
    </submittedName>
</protein>
<evidence type="ECO:0000313" key="2">
    <source>
        <dbReference type="Proteomes" id="UP001064048"/>
    </source>
</evidence>
<evidence type="ECO:0000313" key="1">
    <source>
        <dbReference type="EMBL" id="KAI8420961.1"/>
    </source>
</evidence>
<sequence length="94" mass="10528">MAPGPAHPRGPLVYANIEPNTTTATTTTAIAMLPKRRVTAAYHGNFKYSQMPFMDKPIYCNRGMVPPYFLCPPLRRNLKTFDYRPAKDAIVDGL</sequence>